<dbReference type="InterPro" id="IPR002075">
    <property type="entry name" value="NTF2_dom"/>
</dbReference>
<feature type="domain" description="NTF2" evidence="6">
    <location>
        <begin position="12"/>
        <end position="166"/>
    </location>
</feature>
<evidence type="ECO:0000313" key="7">
    <source>
        <dbReference type="EMBL" id="MBN3317908.1"/>
    </source>
</evidence>
<feature type="non-terminal residue" evidence="7">
    <location>
        <position position="1"/>
    </location>
</feature>
<dbReference type="AlphaFoldDB" id="A0A8J7NT43"/>
<proteinExistence type="predicted"/>
<comment type="subcellular location">
    <subcellularLocation>
        <location evidence="1">Cytoplasm</location>
    </subcellularLocation>
</comment>
<dbReference type="FunFam" id="3.10.450.50:FF:000073">
    <property type="entry name" value="Zgc:101555"/>
    <property type="match status" value="1"/>
</dbReference>
<reference evidence="7" key="1">
    <citation type="journal article" date="2021" name="Cell">
        <title>Tracing the genetic footprints of vertebrate landing in non-teleost ray-finned fishes.</title>
        <authorList>
            <person name="Bi X."/>
            <person name="Wang K."/>
            <person name="Yang L."/>
            <person name="Pan H."/>
            <person name="Jiang H."/>
            <person name="Wei Q."/>
            <person name="Fang M."/>
            <person name="Yu H."/>
            <person name="Zhu C."/>
            <person name="Cai Y."/>
            <person name="He Y."/>
            <person name="Gan X."/>
            <person name="Zeng H."/>
            <person name="Yu D."/>
            <person name="Zhu Y."/>
            <person name="Jiang H."/>
            <person name="Qiu Q."/>
            <person name="Yang H."/>
            <person name="Zhang Y.E."/>
            <person name="Wang W."/>
            <person name="Zhu M."/>
            <person name="He S."/>
            <person name="Zhang G."/>
        </authorList>
    </citation>
    <scope>NUCLEOTIDE SEQUENCE</scope>
    <source>
        <strain evidence="7">Allg_001</strain>
    </source>
</reference>
<dbReference type="InterPro" id="IPR045875">
    <property type="entry name" value="NTF2"/>
</dbReference>
<keyword evidence="3" id="KW-0963">Cytoplasm</keyword>
<protein>
    <recommendedName>
        <fullName evidence="5">Nuclear transport factor 2</fullName>
    </recommendedName>
</protein>
<keyword evidence="4" id="KW-0653">Protein transport</keyword>
<keyword evidence="2" id="KW-0813">Transport</keyword>
<dbReference type="CDD" id="cd00780">
    <property type="entry name" value="NTF2"/>
    <property type="match status" value="1"/>
</dbReference>
<feature type="non-terminal residue" evidence="7">
    <location>
        <position position="172"/>
    </location>
</feature>
<dbReference type="SUPFAM" id="SSF54427">
    <property type="entry name" value="NTF2-like"/>
    <property type="match status" value="2"/>
</dbReference>
<dbReference type="EMBL" id="JAAWVO010037002">
    <property type="protein sequence ID" value="MBN3317908.1"/>
    <property type="molecule type" value="Genomic_DNA"/>
</dbReference>
<name>A0A8J7NT43_ATRSP</name>
<dbReference type="InterPro" id="IPR018222">
    <property type="entry name" value="Nuclear_transport_factor_2_euk"/>
</dbReference>
<organism evidence="7 8">
    <name type="scientific">Atractosteus spatula</name>
    <name type="common">Alligator gar</name>
    <name type="synonym">Lepisosteus spatula</name>
    <dbReference type="NCBI Taxonomy" id="7917"/>
    <lineage>
        <taxon>Eukaryota</taxon>
        <taxon>Metazoa</taxon>
        <taxon>Chordata</taxon>
        <taxon>Craniata</taxon>
        <taxon>Vertebrata</taxon>
        <taxon>Euteleostomi</taxon>
        <taxon>Actinopterygii</taxon>
        <taxon>Neopterygii</taxon>
        <taxon>Holostei</taxon>
        <taxon>Semionotiformes</taxon>
        <taxon>Lepisosteidae</taxon>
        <taxon>Atractosteus</taxon>
    </lineage>
</organism>
<accession>A0A8J7NT43</accession>
<dbReference type="Proteomes" id="UP000736164">
    <property type="component" value="Unassembled WGS sequence"/>
</dbReference>
<dbReference type="GO" id="GO:0005737">
    <property type="term" value="C:cytoplasm"/>
    <property type="evidence" value="ECO:0007669"/>
    <property type="project" value="UniProtKB-SubCell"/>
</dbReference>
<evidence type="ECO:0000256" key="2">
    <source>
        <dbReference type="ARBA" id="ARBA00022448"/>
    </source>
</evidence>
<dbReference type="PANTHER" id="PTHR12612">
    <property type="entry name" value="NUCLEAR TRANSPORT FACTOR 2"/>
    <property type="match status" value="1"/>
</dbReference>
<gene>
    <name evidence="7" type="primary">Nutf2_1</name>
    <name evidence="7" type="ORF">GTO95_0011221</name>
</gene>
<keyword evidence="8" id="KW-1185">Reference proteome</keyword>
<evidence type="ECO:0000313" key="8">
    <source>
        <dbReference type="Proteomes" id="UP000736164"/>
    </source>
</evidence>
<dbReference type="Gene3D" id="3.10.450.50">
    <property type="match status" value="2"/>
</dbReference>
<dbReference type="GO" id="GO:0006606">
    <property type="term" value="P:protein import into nucleus"/>
    <property type="evidence" value="ECO:0007669"/>
    <property type="project" value="UniProtKB-ARBA"/>
</dbReference>
<evidence type="ECO:0000256" key="4">
    <source>
        <dbReference type="ARBA" id="ARBA00022927"/>
    </source>
</evidence>
<dbReference type="FunFam" id="3.10.450.50:FF:000007">
    <property type="entry name" value="Nuclear transport factor 2"/>
    <property type="match status" value="1"/>
</dbReference>
<evidence type="ECO:0000256" key="3">
    <source>
        <dbReference type="ARBA" id="ARBA00022490"/>
    </source>
</evidence>
<dbReference type="InterPro" id="IPR032710">
    <property type="entry name" value="NTF2-like_dom_sf"/>
</dbReference>
<sequence length="172" mass="19446">FRMADKPIWEQIGSSFVQHYYQLFDTDRTQLGAIYIDASCLTWEGQQFQGKAAIVEKLSSLPFQKIAHSITAQDHQPTPDSCILSMVVGQLKAPAGQVLGFQQSFLLKRCKEAWVCTTHVWTDLRVSTSLAVPPQADDDPIMGFHQIFLLKNINEAWVCTNDMFRLALHNFG</sequence>
<dbReference type="PROSITE" id="PS50177">
    <property type="entry name" value="NTF2_DOMAIN"/>
    <property type="match status" value="1"/>
</dbReference>
<evidence type="ECO:0000256" key="5">
    <source>
        <dbReference type="ARBA" id="ARBA00026247"/>
    </source>
</evidence>
<evidence type="ECO:0000259" key="6">
    <source>
        <dbReference type="PROSITE" id="PS50177"/>
    </source>
</evidence>
<evidence type="ECO:0000256" key="1">
    <source>
        <dbReference type="ARBA" id="ARBA00004496"/>
    </source>
</evidence>
<comment type="caution">
    <text evidence="7">The sequence shown here is derived from an EMBL/GenBank/DDBJ whole genome shotgun (WGS) entry which is preliminary data.</text>
</comment>
<dbReference type="Pfam" id="PF02136">
    <property type="entry name" value="NTF2"/>
    <property type="match status" value="2"/>
</dbReference>